<name>A0A0C2HCQ8_9BILA</name>
<evidence type="ECO:0000313" key="2">
    <source>
        <dbReference type="EMBL" id="KIH69474.1"/>
    </source>
</evidence>
<organism evidence="2 3">
    <name type="scientific">Ancylostoma duodenale</name>
    <dbReference type="NCBI Taxonomy" id="51022"/>
    <lineage>
        <taxon>Eukaryota</taxon>
        <taxon>Metazoa</taxon>
        <taxon>Ecdysozoa</taxon>
        <taxon>Nematoda</taxon>
        <taxon>Chromadorea</taxon>
        <taxon>Rhabditida</taxon>
        <taxon>Rhabditina</taxon>
        <taxon>Rhabditomorpha</taxon>
        <taxon>Strongyloidea</taxon>
        <taxon>Ancylostomatidae</taxon>
        <taxon>Ancylostomatinae</taxon>
        <taxon>Ancylostoma</taxon>
    </lineage>
</organism>
<dbReference type="Pfam" id="PF00024">
    <property type="entry name" value="PAN_1"/>
    <property type="match status" value="1"/>
</dbReference>
<dbReference type="EMBL" id="KN726150">
    <property type="protein sequence ID" value="KIH69474.1"/>
    <property type="molecule type" value="Genomic_DNA"/>
</dbReference>
<keyword evidence="3" id="KW-1185">Reference proteome</keyword>
<reference evidence="2 3" key="1">
    <citation type="submission" date="2013-12" db="EMBL/GenBank/DDBJ databases">
        <title>Draft genome of the parsitic nematode Ancylostoma duodenale.</title>
        <authorList>
            <person name="Mitreva M."/>
        </authorList>
    </citation>
    <scope>NUCLEOTIDE SEQUENCE [LARGE SCALE GENOMIC DNA]</scope>
    <source>
        <strain evidence="2 3">Zhejiang</strain>
    </source>
</reference>
<dbReference type="Proteomes" id="UP000054047">
    <property type="component" value="Unassembled WGS sequence"/>
</dbReference>
<evidence type="ECO:0000313" key="3">
    <source>
        <dbReference type="Proteomes" id="UP000054047"/>
    </source>
</evidence>
<dbReference type="Gene3D" id="3.50.4.10">
    <property type="entry name" value="Hepatocyte Growth Factor"/>
    <property type="match status" value="1"/>
</dbReference>
<dbReference type="AlphaFoldDB" id="A0A0C2HCQ8"/>
<accession>A0A0C2HCQ8</accession>
<sequence length="74" mass="8203">MAAITDDFGASTIEGALLCAVECRDDPSCLAYEWVESEEVCYLKSRSLSGDLVKKKDSLIGFCLDEELPNYIYV</sequence>
<dbReference type="InterPro" id="IPR003609">
    <property type="entry name" value="Pan_app"/>
</dbReference>
<protein>
    <recommendedName>
        <fullName evidence="1">Apple domain-containing protein</fullName>
    </recommendedName>
</protein>
<evidence type="ECO:0000259" key="1">
    <source>
        <dbReference type="Pfam" id="PF00024"/>
    </source>
</evidence>
<dbReference type="OrthoDB" id="5782698at2759"/>
<feature type="domain" description="Apple" evidence="1">
    <location>
        <begin position="16"/>
        <end position="60"/>
    </location>
</feature>
<gene>
    <name evidence="2" type="ORF">ANCDUO_00183</name>
</gene>
<proteinExistence type="predicted"/>